<dbReference type="Pfam" id="PF02540">
    <property type="entry name" value="NAD_synthase"/>
    <property type="match status" value="1"/>
</dbReference>
<dbReference type="OrthoDB" id="422187at2759"/>
<name>A0A6A6ERX4_9PEZI</name>
<evidence type="ECO:0000256" key="4">
    <source>
        <dbReference type="ARBA" id="ARBA00022840"/>
    </source>
</evidence>
<organism evidence="8 9">
    <name type="scientific">Zopfia rhizophila CBS 207.26</name>
    <dbReference type="NCBI Taxonomy" id="1314779"/>
    <lineage>
        <taxon>Eukaryota</taxon>
        <taxon>Fungi</taxon>
        <taxon>Dikarya</taxon>
        <taxon>Ascomycota</taxon>
        <taxon>Pezizomycotina</taxon>
        <taxon>Dothideomycetes</taxon>
        <taxon>Dothideomycetes incertae sedis</taxon>
        <taxon>Zopfiaceae</taxon>
        <taxon>Zopfia</taxon>
    </lineage>
</organism>
<dbReference type="InterPro" id="IPR014729">
    <property type="entry name" value="Rossmann-like_a/b/a_fold"/>
</dbReference>
<dbReference type="CDD" id="cd00553">
    <property type="entry name" value="NAD_synthase"/>
    <property type="match status" value="1"/>
</dbReference>
<feature type="domain" description="NAD/GMP synthase" evidence="7">
    <location>
        <begin position="25"/>
        <end position="255"/>
    </location>
</feature>
<evidence type="ECO:0000259" key="7">
    <source>
        <dbReference type="Pfam" id="PF02540"/>
    </source>
</evidence>
<keyword evidence="2" id="KW-0436">Ligase</keyword>
<keyword evidence="5" id="KW-0520">NAD</keyword>
<evidence type="ECO:0000256" key="2">
    <source>
        <dbReference type="ARBA" id="ARBA00022598"/>
    </source>
</evidence>
<dbReference type="InterPro" id="IPR022310">
    <property type="entry name" value="NAD/GMP_synthase"/>
</dbReference>
<dbReference type="GO" id="GO:0000309">
    <property type="term" value="F:nicotinamide-nucleotide adenylyltransferase activity"/>
    <property type="evidence" value="ECO:0007669"/>
    <property type="project" value="TreeGrafter"/>
</dbReference>
<gene>
    <name evidence="8" type="ORF">K469DRAFT_709547</name>
</gene>
<dbReference type="InterPro" id="IPR003694">
    <property type="entry name" value="NAD_synthase"/>
</dbReference>
<keyword evidence="9" id="KW-1185">Reference proteome</keyword>
<evidence type="ECO:0000259" key="6">
    <source>
        <dbReference type="Pfam" id="PF01467"/>
    </source>
</evidence>
<dbReference type="GO" id="GO:0004359">
    <property type="term" value="F:glutaminase activity"/>
    <property type="evidence" value="ECO:0007669"/>
    <property type="project" value="InterPro"/>
</dbReference>
<dbReference type="UniPathway" id="UPA00253"/>
<proteinExistence type="predicted"/>
<dbReference type="AlphaFoldDB" id="A0A6A6ERX4"/>
<dbReference type="GO" id="GO:0009435">
    <property type="term" value="P:NAD+ biosynthetic process"/>
    <property type="evidence" value="ECO:0007669"/>
    <property type="project" value="UniProtKB-UniPathway"/>
</dbReference>
<dbReference type="InterPro" id="IPR004821">
    <property type="entry name" value="Cyt_trans-like"/>
</dbReference>
<evidence type="ECO:0000256" key="5">
    <source>
        <dbReference type="ARBA" id="ARBA00023027"/>
    </source>
</evidence>
<dbReference type="Proteomes" id="UP000800200">
    <property type="component" value="Unassembled WGS sequence"/>
</dbReference>
<accession>A0A6A6ERX4</accession>
<dbReference type="GO" id="GO:0005737">
    <property type="term" value="C:cytoplasm"/>
    <property type="evidence" value="ECO:0007669"/>
    <property type="project" value="InterPro"/>
</dbReference>
<evidence type="ECO:0000313" key="9">
    <source>
        <dbReference type="Proteomes" id="UP000800200"/>
    </source>
</evidence>
<dbReference type="Pfam" id="PF01467">
    <property type="entry name" value="CTP_transf_like"/>
    <property type="match status" value="1"/>
</dbReference>
<reference evidence="8" key="1">
    <citation type="journal article" date="2020" name="Stud. Mycol.">
        <title>101 Dothideomycetes genomes: a test case for predicting lifestyles and emergence of pathogens.</title>
        <authorList>
            <person name="Haridas S."/>
            <person name="Albert R."/>
            <person name="Binder M."/>
            <person name="Bloem J."/>
            <person name="Labutti K."/>
            <person name="Salamov A."/>
            <person name="Andreopoulos B."/>
            <person name="Baker S."/>
            <person name="Barry K."/>
            <person name="Bills G."/>
            <person name="Bluhm B."/>
            <person name="Cannon C."/>
            <person name="Castanera R."/>
            <person name="Culley D."/>
            <person name="Daum C."/>
            <person name="Ezra D."/>
            <person name="Gonzalez J."/>
            <person name="Henrissat B."/>
            <person name="Kuo A."/>
            <person name="Liang C."/>
            <person name="Lipzen A."/>
            <person name="Lutzoni F."/>
            <person name="Magnuson J."/>
            <person name="Mondo S."/>
            <person name="Nolan M."/>
            <person name="Ohm R."/>
            <person name="Pangilinan J."/>
            <person name="Park H.-J."/>
            <person name="Ramirez L."/>
            <person name="Alfaro M."/>
            <person name="Sun H."/>
            <person name="Tritt A."/>
            <person name="Yoshinaga Y."/>
            <person name="Zwiers L.-H."/>
            <person name="Turgeon B."/>
            <person name="Goodwin S."/>
            <person name="Spatafora J."/>
            <person name="Crous P."/>
            <person name="Grigoriev I."/>
        </authorList>
    </citation>
    <scope>NUCLEOTIDE SEQUENCE</scope>
    <source>
        <strain evidence="8">CBS 207.26</strain>
    </source>
</reference>
<dbReference type="SUPFAM" id="SSF51197">
    <property type="entry name" value="Clavaminate synthase-like"/>
    <property type="match status" value="1"/>
</dbReference>
<evidence type="ECO:0000256" key="1">
    <source>
        <dbReference type="ARBA" id="ARBA00004790"/>
    </source>
</evidence>
<dbReference type="GO" id="GO:0005524">
    <property type="term" value="F:ATP binding"/>
    <property type="evidence" value="ECO:0007669"/>
    <property type="project" value="UniProtKB-KW"/>
</dbReference>
<sequence length="1168" mass="130319">MQDRLRLALSNYRRQRRFDCQRYLQAKSTLLNTYFEQNGIRACVVGVSGGVDSAVTLGLLSFAARQPGSPIERIVAALLPIHAEGATNQDTATSRGAEVAAAFNAQSVTIDLSSTLDAARDASLAGSGVRGTAWAAGQLVSYLRTPMLYYQAALLSEQGLPAVVCGTTNRDEGSYIGFFGKASDGMVDIQPISDIHKSEVYQLAALLEISENVRNATPTGDTYAGLCDEEMIGTSYDFLELYAWYLCAEKQETQAWFHSLPEESRLEFEASGVKLELLHQKNKHKYIGDSPAVHFDLYQRAVPNGWRTQENSTRSNPLRSAALAARVGPVDLPSKAVEALAAPPSVELQKQALADLGDSATLLRGVLDSEVCSRLLGNSESWQWVPADLHGRPIRRVGANSSDQTIQVGSYRATAYDEDVAAGLWKRLESVLPSFRTMTELTPTDWNGCLVWRPIGINPMLRFIRYQTRGTIYPHYDAGYDFQDDCRHTLMSVIITLTDPSERPGGNTRILLDPQRALPLDERSFEDWNCLASPRDVLLEIHAGKGDAFVFDHRLLHDASIWQGSGSRIVLRTDVIFERCASHAITWSSFNMSPTPTPVLLQKWARDVTYRKAYEILRTEKAIEQAGYFEDGLETDICIDPRWWTAPFGKILIRLSQLQEGDLNRDLVVLVTTGCFCPIHVGHLEMMEEAKRALERQGKVVLGGYFSPDHDSYVLKKCGNGSLSAAQRLDLCERAVHHSDWLLVDHWAANQVPTDINFTAIVDKVRQQLNYHIRSHRPIEVVYVCGSDNARFALSFVGRGSCVCILRPGSEDVFNETRAHPAIRRNPRITFCPNATPRSASRLIRNGKLDALPEGIGENYLRFRKINDGIQRSADTPLVNFYMRMEGNWAVEHLASLLSVDASQVYRAYEEFCEGLVKTFEKLFDKYHTSRGGPTVRIVLLCLDEQRSLFRVLGEESAILSLDPCLPSSLNIEISRCSEPLGASNRSEYVARPGADPLEVQLDRIPNRSFILFDDDSFTGRTATHVQRLLKTRCKVEKFLTLCNANGPLNAQASLSPPRLDLIDCRDFLCGAREAGLVLRLPDGSLGRAPYVLPYVRPHHRASVPLEAELEFSRRVWELNKKFFASVGSVLRVSDMSPAFQSLCTTVGFGLDTTMEEHCAWHLKHFHP</sequence>
<evidence type="ECO:0000313" key="8">
    <source>
        <dbReference type="EMBL" id="KAF2194051.1"/>
    </source>
</evidence>
<dbReference type="EMBL" id="ML994612">
    <property type="protein sequence ID" value="KAF2194051.1"/>
    <property type="molecule type" value="Genomic_DNA"/>
</dbReference>
<dbReference type="SUPFAM" id="SSF52402">
    <property type="entry name" value="Adenine nucleotide alpha hydrolases-like"/>
    <property type="match status" value="1"/>
</dbReference>
<dbReference type="InterPro" id="IPR051182">
    <property type="entry name" value="Euk_NMN_adenylyltrnsfrase"/>
</dbReference>
<dbReference type="GO" id="GO:0004515">
    <property type="term" value="F:nicotinate-nucleotide adenylyltransferase activity"/>
    <property type="evidence" value="ECO:0007669"/>
    <property type="project" value="TreeGrafter"/>
</dbReference>
<dbReference type="NCBIfam" id="TIGR00552">
    <property type="entry name" value="nadE"/>
    <property type="match status" value="1"/>
</dbReference>
<dbReference type="SUPFAM" id="SSF52374">
    <property type="entry name" value="Nucleotidylyl transferase"/>
    <property type="match status" value="1"/>
</dbReference>
<dbReference type="PANTHER" id="PTHR12039:SF0">
    <property type="entry name" value="NICOTINAMIDE-NUCLEOTIDE ADENYLYLTRANSFERASE"/>
    <property type="match status" value="1"/>
</dbReference>
<dbReference type="PANTHER" id="PTHR12039">
    <property type="entry name" value="NICOTINAMIDE MONONUCLEOTIDE ADENYLYLTRANSFERASE"/>
    <property type="match status" value="1"/>
</dbReference>
<protein>
    <submittedName>
        <fullName evidence="8">Uncharacterized protein</fullName>
    </submittedName>
</protein>
<dbReference type="Gene3D" id="2.60.120.620">
    <property type="entry name" value="q2cbj1_9rhob like domain"/>
    <property type="match status" value="1"/>
</dbReference>
<comment type="pathway">
    <text evidence="1">Cofactor biosynthesis; NAD(+) biosynthesis.</text>
</comment>
<evidence type="ECO:0000256" key="3">
    <source>
        <dbReference type="ARBA" id="ARBA00022741"/>
    </source>
</evidence>
<feature type="domain" description="Cytidyltransferase-like" evidence="6">
    <location>
        <begin position="672"/>
        <end position="764"/>
    </location>
</feature>
<keyword evidence="3" id="KW-0547">Nucleotide-binding</keyword>
<keyword evidence="4" id="KW-0067">ATP-binding</keyword>
<dbReference type="Gene3D" id="3.40.50.620">
    <property type="entry name" value="HUPs"/>
    <property type="match status" value="2"/>
</dbReference>
<dbReference type="GO" id="GO:0003952">
    <property type="term" value="F:NAD+ synthase (glutamine-hydrolyzing) activity"/>
    <property type="evidence" value="ECO:0007669"/>
    <property type="project" value="InterPro"/>
</dbReference>